<feature type="binding site" evidence="11">
    <location>
        <begin position="188"/>
        <end position="193"/>
    </location>
    <ligand>
        <name>UTP</name>
        <dbReference type="ChEBI" id="CHEBI:46398"/>
    </ligand>
</feature>
<evidence type="ECO:0000313" key="14">
    <source>
        <dbReference type="EMBL" id="RHJ85134.1"/>
    </source>
</evidence>
<evidence type="ECO:0000256" key="8">
    <source>
        <dbReference type="ARBA" id="ARBA00022962"/>
    </source>
</evidence>
<sequence>MKKYIFVTGGVVSGLGKGITAASLGRLLKARGLKVAAQKLDPYINIDPGTMSPYQHGEVFVTEDGAETDLDLGHYERFIDENLNRFSNLTTGKVYWNVLNKERNGEYLGNTVQVIPHITNEIKSFIYNVGETSEADVIITEIGGTVGDIESQPFLEAIRQVSLEVGKENCIFIHVCLVPYLQSSGEHKSKPVQHSVKELRTVGISPDIIVLRVDQPVDQDIIDKISLFCNVKKDCVIENLTLPVLYEAPMMLEKSNLSWIVCRELSINAGPCDMAEWTEMLKRVACRRRKVTIGLVGKYVKLHDAYLSVAEALRHGGYENDAKVEIKWIEAEELTEGSADSLLGDVDGILVPGGFGDRGIEGKILAANFAREHDIPYLGICLGMQTAVIEFARNAAGIEDAHSGEFVPNGRNRVIDLMADQQGNLPKGGTMRLGAYPCRVKEGTLLAKAYGKEEIQERHRHRYEFNNAYREKLEAAGLVISGTSPDGRLVEAVEIPDQRFFAAVQYHPEFKSRPNNAHPLFREFIKASLQR</sequence>
<evidence type="ECO:0000313" key="15">
    <source>
        <dbReference type="Proteomes" id="UP000284841"/>
    </source>
</evidence>
<keyword evidence="5 11" id="KW-0547">Nucleotide-binding</keyword>
<dbReference type="InterPro" id="IPR017456">
    <property type="entry name" value="CTP_synthase_N"/>
</dbReference>
<comment type="catalytic activity">
    <reaction evidence="11">
        <text>L-glutamine + H2O = L-glutamate + NH4(+)</text>
        <dbReference type="Rhea" id="RHEA:15889"/>
        <dbReference type="ChEBI" id="CHEBI:15377"/>
        <dbReference type="ChEBI" id="CHEBI:28938"/>
        <dbReference type="ChEBI" id="CHEBI:29985"/>
        <dbReference type="ChEBI" id="CHEBI:58359"/>
    </reaction>
</comment>
<comment type="similarity">
    <text evidence="2 11">Belongs to the CTP synthase family.</text>
</comment>
<dbReference type="NCBIfam" id="NF003792">
    <property type="entry name" value="PRK05380.1"/>
    <property type="match status" value="1"/>
</dbReference>
<feature type="binding site" evidence="11">
    <location>
        <position position="462"/>
    </location>
    <ligand>
        <name>L-glutamine</name>
        <dbReference type="ChEBI" id="CHEBI:58359"/>
    </ligand>
</feature>
<dbReference type="FunFam" id="3.40.50.880:FF:000002">
    <property type="entry name" value="CTP synthase"/>
    <property type="match status" value="1"/>
</dbReference>
<evidence type="ECO:0000256" key="11">
    <source>
        <dbReference type="HAMAP-Rule" id="MF_01227"/>
    </source>
</evidence>
<dbReference type="PANTHER" id="PTHR11550">
    <property type="entry name" value="CTP SYNTHASE"/>
    <property type="match status" value="1"/>
</dbReference>
<dbReference type="GO" id="GO:0046872">
    <property type="term" value="F:metal ion binding"/>
    <property type="evidence" value="ECO:0007669"/>
    <property type="project" value="UniProtKB-KW"/>
</dbReference>
<dbReference type="NCBIfam" id="TIGR00337">
    <property type="entry name" value="PyrG"/>
    <property type="match status" value="1"/>
</dbReference>
<dbReference type="UniPathway" id="UPA00159">
    <property type="reaction ID" value="UER00277"/>
</dbReference>
<dbReference type="GO" id="GO:0005524">
    <property type="term" value="F:ATP binding"/>
    <property type="evidence" value="ECO:0007669"/>
    <property type="project" value="UniProtKB-KW"/>
</dbReference>
<dbReference type="PANTHER" id="PTHR11550:SF0">
    <property type="entry name" value="CTP SYNTHASE-RELATED"/>
    <property type="match status" value="1"/>
</dbReference>
<feature type="binding site" evidence="11">
    <location>
        <begin position="188"/>
        <end position="193"/>
    </location>
    <ligand>
        <name>CTP</name>
        <dbReference type="ChEBI" id="CHEBI:37563"/>
        <note>allosteric inhibitor</note>
    </ligand>
</feature>
<dbReference type="InterPro" id="IPR027417">
    <property type="entry name" value="P-loop_NTPase"/>
</dbReference>
<dbReference type="EC" id="6.3.4.2" evidence="11"/>
<dbReference type="GO" id="GO:0004359">
    <property type="term" value="F:glutaminase activity"/>
    <property type="evidence" value="ECO:0007669"/>
    <property type="project" value="RHEA"/>
</dbReference>
<evidence type="ECO:0000256" key="9">
    <source>
        <dbReference type="ARBA" id="ARBA00022975"/>
    </source>
</evidence>
<keyword evidence="3 11" id="KW-0436">Ligase</keyword>
<dbReference type="EMBL" id="QRMS01000005">
    <property type="protein sequence ID" value="RHJ85134.1"/>
    <property type="molecule type" value="Genomic_DNA"/>
</dbReference>
<dbReference type="Gene3D" id="3.40.50.300">
    <property type="entry name" value="P-loop containing nucleotide triphosphate hydrolases"/>
    <property type="match status" value="1"/>
</dbReference>
<name>A0A415DX07_9FIRM</name>
<dbReference type="GO" id="GO:0044210">
    <property type="term" value="P:'de novo' CTP biosynthetic process"/>
    <property type="evidence" value="ECO:0007669"/>
    <property type="project" value="UniProtKB-UniRule"/>
</dbReference>
<dbReference type="GO" id="GO:0097268">
    <property type="term" value="C:cytoophidium"/>
    <property type="evidence" value="ECO:0007669"/>
    <property type="project" value="UniProtKB-ARBA"/>
</dbReference>
<comment type="activity regulation">
    <text evidence="11">Allosterically activated by GTP, when glutamine is the substrate; GTP has no effect on the reaction when ammonia is the substrate. The allosteric effector GTP functions by stabilizing the protein conformation that binds the tetrahedral intermediate(s) formed during glutamine hydrolysis. Inhibited by the product CTP, via allosteric rather than competitive inhibition.</text>
</comment>
<dbReference type="AlphaFoldDB" id="A0A415DX07"/>
<comment type="caution">
    <text evidence="11">Lacks conserved residue(s) required for the propagation of feature annotation.</text>
</comment>
<dbReference type="GO" id="GO:0042802">
    <property type="term" value="F:identical protein binding"/>
    <property type="evidence" value="ECO:0007669"/>
    <property type="project" value="TreeGrafter"/>
</dbReference>
<dbReference type="Proteomes" id="UP000284841">
    <property type="component" value="Unassembled WGS sequence"/>
</dbReference>
<dbReference type="SUPFAM" id="SSF52540">
    <property type="entry name" value="P-loop containing nucleoside triphosphate hydrolases"/>
    <property type="match status" value="1"/>
</dbReference>
<feature type="active site" description="Nucleophile; for glutamine hydrolysis" evidence="11">
    <location>
        <position position="381"/>
    </location>
</feature>
<dbReference type="CDD" id="cd01746">
    <property type="entry name" value="GATase1_CTP_Synthase"/>
    <property type="match status" value="1"/>
</dbReference>
<dbReference type="InterPro" id="IPR004468">
    <property type="entry name" value="CTP_synthase"/>
</dbReference>
<feature type="domain" description="CTP synthase N-terminal" evidence="13">
    <location>
        <begin position="3"/>
        <end position="267"/>
    </location>
</feature>
<dbReference type="InterPro" id="IPR029062">
    <property type="entry name" value="Class_I_gatase-like"/>
</dbReference>
<comment type="miscellaneous">
    <text evidence="11">CTPSs have evolved a hybrid strategy for distinguishing between UTP and CTP. The overlapping regions of the product feedback inhibitory and substrate sites recognize a common feature in both compounds, the triphosphate moiety. To differentiate isosteric substrate and product pyrimidine rings, an additional pocket far from the expected kinase/ligase catalytic site, specifically recognizes the cytosine and ribose portions of the product inhibitor.</text>
</comment>
<dbReference type="InterPro" id="IPR017926">
    <property type="entry name" value="GATASE"/>
</dbReference>
<feature type="binding site" evidence="11">
    <location>
        <position position="224"/>
    </location>
    <ligand>
        <name>CTP</name>
        <dbReference type="ChEBI" id="CHEBI:37563"/>
        <note>allosteric inhibitor</note>
    </ligand>
</feature>
<dbReference type="InterPro" id="IPR033828">
    <property type="entry name" value="GATase1_CTP_Synthase"/>
</dbReference>
<feature type="binding site" evidence="11">
    <location>
        <begin position="14"/>
        <end position="19"/>
    </location>
    <ligand>
        <name>ATP</name>
        <dbReference type="ChEBI" id="CHEBI:30616"/>
    </ligand>
</feature>
<reference evidence="14 15" key="1">
    <citation type="submission" date="2018-08" db="EMBL/GenBank/DDBJ databases">
        <title>A genome reference for cultivated species of the human gut microbiota.</title>
        <authorList>
            <person name="Zou Y."/>
            <person name="Xue W."/>
            <person name="Luo G."/>
        </authorList>
    </citation>
    <scope>NUCLEOTIDE SEQUENCE [LARGE SCALE GENOMIC DNA]</scope>
    <source>
        <strain evidence="14 15">AM07-24</strain>
    </source>
</reference>
<dbReference type="FunFam" id="3.40.50.300:FF:000009">
    <property type="entry name" value="CTP synthase"/>
    <property type="match status" value="1"/>
</dbReference>
<feature type="binding site" evidence="11">
    <location>
        <position position="405"/>
    </location>
    <ligand>
        <name>L-glutamine</name>
        <dbReference type="ChEBI" id="CHEBI:58359"/>
    </ligand>
</feature>
<feature type="binding site" evidence="11">
    <location>
        <begin position="148"/>
        <end position="150"/>
    </location>
    <ligand>
        <name>CTP</name>
        <dbReference type="ChEBI" id="CHEBI:37563"/>
        <note>allosteric inhibitor</note>
    </ligand>
</feature>
<feature type="binding site" evidence="11">
    <location>
        <position position="141"/>
    </location>
    <ligand>
        <name>Mg(2+)</name>
        <dbReference type="ChEBI" id="CHEBI:18420"/>
    </ligand>
</feature>
<feature type="binding site" evidence="11">
    <location>
        <position position="224"/>
    </location>
    <ligand>
        <name>UTP</name>
        <dbReference type="ChEBI" id="CHEBI:46398"/>
    </ligand>
</feature>
<keyword evidence="15" id="KW-1185">Reference proteome</keyword>
<feature type="binding site" evidence="11">
    <location>
        <position position="13"/>
    </location>
    <ligand>
        <name>CTP</name>
        <dbReference type="ChEBI" id="CHEBI:37563"/>
        <note>allosteric inhibitor</note>
    </ligand>
</feature>
<evidence type="ECO:0000256" key="7">
    <source>
        <dbReference type="ARBA" id="ARBA00022842"/>
    </source>
</evidence>
<feature type="domain" description="Glutamine amidotransferase" evidence="12">
    <location>
        <begin position="302"/>
        <end position="526"/>
    </location>
</feature>
<feature type="region of interest" description="Amidoligase domain" evidence="11">
    <location>
        <begin position="1"/>
        <end position="267"/>
    </location>
</feature>
<evidence type="ECO:0000256" key="5">
    <source>
        <dbReference type="ARBA" id="ARBA00022741"/>
    </source>
</evidence>
<dbReference type="GO" id="GO:0019856">
    <property type="term" value="P:pyrimidine nucleobase biosynthetic process"/>
    <property type="evidence" value="ECO:0007669"/>
    <property type="project" value="TreeGrafter"/>
</dbReference>
<feature type="binding site" evidence="11">
    <location>
        <position position="71"/>
    </location>
    <ligand>
        <name>Mg(2+)</name>
        <dbReference type="ChEBI" id="CHEBI:18420"/>
    </ligand>
</feature>
<evidence type="ECO:0000256" key="10">
    <source>
        <dbReference type="ARBA" id="ARBA00047781"/>
    </source>
</evidence>
<evidence type="ECO:0000259" key="12">
    <source>
        <dbReference type="Pfam" id="PF00117"/>
    </source>
</evidence>
<feature type="binding site" evidence="11">
    <location>
        <position position="71"/>
    </location>
    <ligand>
        <name>ATP</name>
        <dbReference type="ChEBI" id="CHEBI:30616"/>
    </ligand>
</feature>
<feature type="binding site" evidence="11">
    <location>
        <position position="13"/>
    </location>
    <ligand>
        <name>UTP</name>
        <dbReference type="ChEBI" id="CHEBI:46398"/>
    </ligand>
</feature>
<dbReference type="Pfam" id="PF06418">
    <property type="entry name" value="CTP_synth_N"/>
    <property type="match status" value="1"/>
</dbReference>
<feature type="binding site" evidence="11">
    <location>
        <position position="354"/>
    </location>
    <ligand>
        <name>L-glutamine</name>
        <dbReference type="ChEBI" id="CHEBI:58359"/>
    </ligand>
</feature>
<comment type="subunit">
    <text evidence="11">Homotetramer.</text>
</comment>
<keyword evidence="6 11" id="KW-0067">ATP-binding</keyword>
<accession>A0A415DX07</accession>
<organism evidence="14 15">
    <name type="scientific">Emergencia timonensis</name>
    <dbReference type="NCBI Taxonomy" id="1776384"/>
    <lineage>
        <taxon>Bacteria</taxon>
        <taxon>Bacillati</taxon>
        <taxon>Bacillota</taxon>
        <taxon>Clostridia</taxon>
        <taxon>Peptostreptococcales</taxon>
        <taxon>Anaerovoracaceae</taxon>
        <taxon>Emergencia</taxon>
    </lineage>
</organism>
<evidence type="ECO:0000256" key="1">
    <source>
        <dbReference type="ARBA" id="ARBA00005171"/>
    </source>
</evidence>
<comment type="caution">
    <text evidence="14">The sequence shown here is derived from an EMBL/GenBank/DDBJ whole genome shotgun (WGS) entry which is preliminary data.</text>
</comment>
<dbReference type="CDD" id="cd03113">
    <property type="entry name" value="CTPS_N"/>
    <property type="match status" value="1"/>
</dbReference>
<keyword evidence="4 11" id="KW-0479">Metal-binding</keyword>
<dbReference type="GO" id="GO:0005829">
    <property type="term" value="C:cytosol"/>
    <property type="evidence" value="ECO:0007669"/>
    <property type="project" value="TreeGrafter"/>
</dbReference>
<evidence type="ECO:0000256" key="4">
    <source>
        <dbReference type="ARBA" id="ARBA00022723"/>
    </source>
</evidence>
<evidence type="ECO:0000256" key="3">
    <source>
        <dbReference type="ARBA" id="ARBA00022598"/>
    </source>
</evidence>
<dbReference type="RefSeq" id="WP_118336319.1">
    <property type="nucleotide sequence ID" value="NZ_AP025567.1"/>
</dbReference>
<keyword evidence="9 11" id="KW-0665">Pyrimidine biosynthesis</keyword>
<feature type="binding site" evidence="11">
    <location>
        <position position="54"/>
    </location>
    <ligand>
        <name>L-glutamine</name>
        <dbReference type="ChEBI" id="CHEBI:58359"/>
    </ligand>
</feature>
<dbReference type="Pfam" id="PF00117">
    <property type="entry name" value="GATase"/>
    <property type="match status" value="1"/>
</dbReference>
<feature type="active site" evidence="11">
    <location>
        <position position="509"/>
    </location>
</feature>
<evidence type="ECO:0000259" key="13">
    <source>
        <dbReference type="Pfam" id="PF06418"/>
    </source>
</evidence>
<dbReference type="GO" id="GO:0003883">
    <property type="term" value="F:CTP synthase activity"/>
    <property type="evidence" value="ECO:0007669"/>
    <property type="project" value="UniProtKB-UniRule"/>
</dbReference>
<comment type="catalytic activity">
    <reaction evidence="10 11">
        <text>UTP + L-glutamine + ATP + H2O = CTP + L-glutamate + ADP + phosphate + 2 H(+)</text>
        <dbReference type="Rhea" id="RHEA:26426"/>
        <dbReference type="ChEBI" id="CHEBI:15377"/>
        <dbReference type="ChEBI" id="CHEBI:15378"/>
        <dbReference type="ChEBI" id="CHEBI:29985"/>
        <dbReference type="ChEBI" id="CHEBI:30616"/>
        <dbReference type="ChEBI" id="CHEBI:37563"/>
        <dbReference type="ChEBI" id="CHEBI:43474"/>
        <dbReference type="ChEBI" id="CHEBI:46398"/>
        <dbReference type="ChEBI" id="CHEBI:58359"/>
        <dbReference type="ChEBI" id="CHEBI:456216"/>
        <dbReference type="EC" id="6.3.4.2"/>
    </reaction>
</comment>
<comment type="function">
    <text evidence="11">Catalyzes the ATP-dependent amination of UTP to CTP with either L-glutamine or ammonia as the source of nitrogen. Regulates intracellular CTP levels through interactions with the four ribonucleotide triphosphates.</text>
</comment>
<gene>
    <name evidence="11" type="primary">pyrG</name>
    <name evidence="14" type="ORF">DW099_15650</name>
</gene>
<dbReference type="PROSITE" id="PS51273">
    <property type="entry name" value="GATASE_TYPE_1"/>
    <property type="match status" value="1"/>
</dbReference>
<protein>
    <recommendedName>
        <fullName evidence="11">CTP synthase</fullName>
        <ecNumber evidence="11">6.3.4.2</ecNumber>
    </recommendedName>
    <alternativeName>
        <fullName evidence="11">Cytidine 5'-triphosphate synthase</fullName>
    </alternativeName>
    <alternativeName>
        <fullName evidence="11">Cytidine triphosphate synthetase</fullName>
        <shortName evidence="11">CTP synthetase</shortName>
        <shortName evidence="11">CTPS</shortName>
    </alternativeName>
    <alternativeName>
        <fullName evidence="11">UTP--ammonia ligase</fullName>
    </alternativeName>
</protein>
<dbReference type="HAMAP" id="MF_01227">
    <property type="entry name" value="PyrG"/>
    <property type="match status" value="1"/>
</dbReference>
<evidence type="ECO:0000256" key="2">
    <source>
        <dbReference type="ARBA" id="ARBA00007533"/>
    </source>
</evidence>
<evidence type="ECO:0000256" key="6">
    <source>
        <dbReference type="ARBA" id="ARBA00022840"/>
    </source>
</evidence>
<dbReference type="SUPFAM" id="SSF52317">
    <property type="entry name" value="Class I glutamine amidotransferase-like"/>
    <property type="match status" value="1"/>
</dbReference>
<dbReference type="OrthoDB" id="9801107at2"/>
<comment type="catalytic activity">
    <reaction evidence="11">
        <text>UTP + NH4(+) + ATP = CTP + ADP + phosphate + 2 H(+)</text>
        <dbReference type="Rhea" id="RHEA:16597"/>
        <dbReference type="ChEBI" id="CHEBI:15378"/>
        <dbReference type="ChEBI" id="CHEBI:28938"/>
        <dbReference type="ChEBI" id="CHEBI:30616"/>
        <dbReference type="ChEBI" id="CHEBI:37563"/>
        <dbReference type="ChEBI" id="CHEBI:43474"/>
        <dbReference type="ChEBI" id="CHEBI:46398"/>
        <dbReference type="ChEBI" id="CHEBI:456216"/>
    </reaction>
</comment>
<comment type="pathway">
    <text evidence="1 11">Pyrimidine metabolism; CTP biosynthesis via de novo pathway; CTP from UDP: step 2/2.</text>
</comment>
<feature type="binding site" evidence="11">
    <location>
        <begin position="382"/>
        <end position="385"/>
    </location>
    <ligand>
        <name>L-glutamine</name>
        <dbReference type="ChEBI" id="CHEBI:58359"/>
    </ligand>
</feature>
<feature type="binding site" evidence="11">
    <location>
        <position position="242"/>
    </location>
    <ligand>
        <name>ATP</name>
        <dbReference type="ChEBI" id="CHEBI:30616"/>
    </ligand>
</feature>
<keyword evidence="7 11" id="KW-0460">Magnesium</keyword>
<dbReference type="Gene3D" id="3.40.50.880">
    <property type="match status" value="1"/>
</dbReference>
<proteinExistence type="inferred from homology"/>
<feature type="active site" evidence="11">
    <location>
        <position position="507"/>
    </location>
</feature>
<dbReference type="STRING" id="1776384.GCA_900086585_00140"/>
<keyword evidence="8 11" id="KW-0315">Glutamine amidotransferase</keyword>